<protein>
    <submittedName>
        <fullName evidence="1">Uncharacterized protein</fullName>
    </submittedName>
</protein>
<name>A0AA35WIZ7_GEOBA</name>
<comment type="caution">
    <text evidence="1">The sequence shown here is derived from an EMBL/GenBank/DDBJ whole genome shotgun (WGS) entry which is preliminary data.</text>
</comment>
<proteinExistence type="predicted"/>
<accession>A0AA35WIZ7</accession>
<dbReference type="Proteomes" id="UP001174909">
    <property type="component" value="Unassembled WGS sequence"/>
</dbReference>
<dbReference type="AlphaFoldDB" id="A0AA35WIZ7"/>
<evidence type="ECO:0000313" key="2">
    <source>
        <dbReference type="Proteomes" id="UP001174909"/>
    </source>
</evidence>
<keyword evidence="2" id="KW-1185">Reference proteome</keyword>
<gene>
    <name evidence="1" type="ORF">GBAR_LOCUS9930</name>
</gene>
<evidence type="ECO:0000313" key="1">
    <source>
        <dbReference type="EMBL" id="CAI8016150.1"/>
    </source>
</evidence>
<reference evidence="1" key="1">
    <citation type="submission" date="2023-03" db="EMBL/GenBank/DDBJ databases">
        <authorList>
            <person name="Steffen K."/>
            <person name="Cardenas P."/>
        </authorList>
    </citation>
    <scope>NUCLEOTIDE SEQUENCE</scope>
</reference>
<sequence length="149" mass="16463">MLGMPDEPWSRLVLTAPAHGEQRLRRRYQRLNLAAYFLSELTDELLRPGRAGLLDAGAATRRRRPDILAGGGARAAGGEQIQPDYGYAYEDEDQSVISVTRAARDGIRRSAAAPHLSVEPLTDDMKLTVSFSDIGRKTLRARFAKLTRA</sequence>
<dbReference type="EMBL" id="CASHTH010001500">
    <property type="protein sequence ID" value="CAI8016150.1"/>
    <property type="molecule type" value="Genomic_DNA"/>
</dbReference>
<organism evidence="1 2">
    <name type="scientific">Geodia barretti</name>
    <name type="common">Barrett's horny sponge</name>
    <dbReference type="NCBI Taxonomy" id="519541"/>
    <lineage>
        <taxon>Eukaryota</taxon>
        <taxon>Metazoa</taxon>
        <taxon>Porifera</taxon>
        <taxon>Demospongiae</taxon>
        <taxon>Heteroscleromorpha</taxon>
        <taxon>Tetractinellida</taxon>
        <taxon>Astrophorina</taxon>
        <taxon>Geodiidae</taxon>
        <taxon>Geodia</taxon>
    </lineage>
</organism>